<evidence type="ECO:0000256" key="3">
    <source>
        <dbReference type="ARBA" id="ARBA00023163"/>
    </source>
</evidence>
<dbReference type="InterPro" id="IPR001387">
    <property type="entry name" value="Cro/C1-type_HTH"/>
</dbReference>
<dbReference type="Gene3D" id="2.10.109.10">
    <property type="entry name" value="Umud Fragment, subunit A"/>
    <property type="match status" value="1"/>
</dbReference>
<accession>A0AAW4VYZ1</accession>
<dbReference type="InterPro" id="IPR010982">
    <property type="entry name" value="Lambda_DNA-bd_dom_sf"/>
</dbReference>
<proteinExistence type="predicted"/>
<dbReference type="CDD" id="cd00093">
    <property type="entry name" value="HTH_XRE"/>
    <property type="match status" value="1"/>
</dbReference>
<dbReference type="SUPFAM" id="SSF51306">
    <property type="entry name" value="LexA/Signal peptidase"/>
    <property type="match status" value="1"/>
</dbReference>
<evidence type="ECO:0000259" key="4">
    <source>
        <dbReference type="PROSITE" id="PS50943"/>
    </source>
</evidence>
<sequence>MTIGEKIKMQRKSLGLTQTELGAKLGVQKNAVSKWECGRVDDIPSSKIKVMAQLFGVQPSYLIDDEITNLPSPAITEDTITFPIVTSVAAHYDSVSTDESATGEKIEVPRAYLKGRKAEEFCAMRVRGDSMYPDFRNGDIVLVLKQSTMNHSGEIGVISYGDDEMTIKRINYVDGEDWLELVPLNNLYPPKRIEGVDLESCHVIGIPRVLIREF</sequence>
<keyword evidence="6" id="KW-1185">Reference proteome</keyword>
<dbReference type="CDD" id="cd06462">
    <property type="entry name" value="Peptidase_S24_S26"/>
    <property type="match status" value="1"/>
</dbReference>
<protein>
    <submittedName>
        <fullName evidence="5">Helix-turn-helix domain-containing protein</fullName>
    </submittedName>
</protein>
<reference evidence="5 6" key="1">
    <citation type="submission" date="2021-10" db="EMBL/GenBank/DDBJ databases">
        <title>Anaerobic single-cell dispensing facilitates the cultivation of human gut bacteria.</title>
        <authorList>
            <person name="Afrizal A."/>
        </authorList>
    </citation>
    <scope>NUCLEOTIDE SEQUENCE [LARGE SCALE GENOMIC DNA]</scope>
    <source>
        <strain evidence="5 6">CLA-AA-H270</strain>
    </source>
</reference>
<dbReference type="Proteomes" id="UP001298753">
    <property type="component" value="Unassembled WGS sequence"/>
</dbReference>
<dbReference type="EMBL" id="JAJEPX010000013">
    <property type="protein sequence ID" value="MCC2176692.1"/>
    <property type="molecule type" value="Genomic_DNA"/>
</dbReference>
<name>A0AAW4VYZ1_9FIRM</name>
<keyword evidence="1" id="KW-0805">Transcription regulation</keyword>
<gene>
    <name evidence="5" type="ORF">LKD22_06080</name>
</gene>
<dbReference type="RefSeq" id="WP_227600554.1">
    <property type="nucleotide sequence ID" value="NZ_JAJEPX010000013.1"/>
</dbReference>
<dbReference type="PANTHER" id="PTHR40661">
    <property type="match status" value="1"/>
</dbReference>
<feature type="domain" description="HTH cro/C1-type" evidence="4">
    <location>
        <begin position="7"/>
        <end position="62"/>
    </location>
</feature>
<keyword evidence="3" id="KW-0804">Transcription</keyword>
<comment type="caution">
    <text evidence="5">The sequence shown here is derived from an EMBL/GenBank/DDBJ whole genome shotgun (WGS) entry which is preliminary data.</text>
</comment>
<dbReference type="GO" id="GO:0003677">
    <property type="term" value="F:DNA binding"/>
    <property type="evidence" value="ECO:0007669"/>
    <property type="project" value="UniProtKB-KW"/>
</dbReference>
<evidence type="ECO:0000256" key="1">
    <source>
        <dbReference type="ARBA" id="ARBA00023015"/>
    </source>
</evidence>
<keyword evidence="2" id="KW-0238">DNA-binding</keyword>
<evidence type="ECO:0000313" key="5">
    <source>
        <dbReference type="EMBL" id="MCC2176692.1"/>
    </source>
</evidence>
<dbReference type="InterPro" id="IPR015927">
    <property type="entry name" value="Peptidase_S24_S26A/B/C"/>
</dbReference>
<dbReference type="Gene3D" id="1.10.260.40">
    <property type="entry name" value="lambda repressor-like DNA-binding domains"/>
    <property type="match status" value="1"/>
</dbReference>
<dbReference type="Pfam" id="PF00717">
    <property type="entry name" value="Peptidase_S24"/>
    <property type="match status" value="1"/>
</dbReference>
<dbReference type="SUPFAM" id="SSF47413">
    <property type="entry name" value="lambda repressor-like DNA-binding domains"/>
    <property type="match status" value="1"/>
</dbReference>
<evidence type="ECO:0000313" key="6">
    <source>
        <dbReference type="Proteomes" id="UP001298753"/>
    </source>
</evidence>
<evidence type="ECO:0000256" key="2">
    <source>
        <dbReference type="ARBA" id="ARBA00023125"/>
    </source>
</evidence>
<dbReference type="GeneID" id="98659926"/>
<dbReference type="AlphaFoldDB" id="A0AAW4VYZ1"/>
<dbReference type="Pfam" id="PF01381">
    <property type="entry name" value="HTH_3"/>
    <property type="match status" value="1"/>
</dbReference>
<dbReference type="SMART" id="SM00530">
    <property type="entry name" value="HTH_XRE"/>
    <property type="match status" value="1"/>
</dbReference>
<dbReference type="InterPro" id="IPR036286">
    <property type="entry name" value="LexA/Signal_pep-like_sf"/>
</dbReference>
<organism evidence="5 6">
    <name type="scientific">Agathobaculum butyriciproducens</name>
    <dbReference type="NCBI Taxonomy" id="1628085"/>
    <lineage>
        <taxon>Bacteria</taxon>
        <taxon>Bacillati</taxon>
        <taxon>Bacillota</taxon>
        <taxon>Clostridia</taxon>
        <taxon>Eubacteriales</taxon>
        <taxon>Butyricicoccaceae</taxon>
        <taxon>Agathobaculum</taxon>
    </lineage>
</organism>
<dbReference type="PROSITE" id="PS50943">
    <property type="entry name" value="HTH_CROC1"/>
    <property type="match status" value="1"/>
</dbReference>
<dbReference type="PANTHER" id="PTHR40661:SF1">
    <property type="entry name" value="HTH CRO_C1-TYPE DOMAIN-CONTAINING PROTEIN"/>
    <property type="match status" value="1"/>
</dbReference>